<proteinExistence type="inferred from homology"/>
<dbReference type="GO" id="GO:0015774">
    <property type="term" value="P:polysaccharide transport"/>
    <property type="evidence" value="ECO:0007669"/>
    <property type="project" value="UniProtKB-KW"/>
</dbReference>
<comment type="similarity">
    <text evidence="2 9">Belongs to the ABC-2 integral membrane protein family.</text>
</comment>
<feature type="transmembrane region" description="Helical" evidence="9">
    <location>
        <begin position="173"/>
        <end position="194"/>
    </location>
</feature>
<feature type="transmembrane region" description="Helical" evidence="9">
    <location>
        <begin position="31"/>
        <end position="54"/>
    </location>
</feature>
<dbReference type="GO" id="GO:0140359">
    <property type="term" value="F:ABC-type transporter activity"/>
    <property type="evidence" value="ECO:0007669"/>
    <property type="project" value="InterPro"/>
</dbReference>
<protein>
    <recommendedName>
        <fullName evidence="9">Transport permease protein</fullName>
    </recommendedName>
</protein>
<evidence type="ECO:0000256" key="9">
    <source>
        <dbReference type="RuleBase" id="RU361157"/>
    </source>
</evidence>
<keyword evidence="12" id="KW-1185">Reference proteome</keyword>
<dbReference type="PANTHER" id="PTHR30413">
    <property type="entry name" value="INNER MEMBRANE TRANSPORT PERMEASE"/>
    <property type="match status" value="1"/>
</dbReference>
<dbReference type="PANTHER" id="PTHR30413:SF10">
    <property type="entry name" value="CAPSULE POLYSACCHARIDE EXPORT INNER-MEMBRANE PROTEIN CTRC"/>
    <property type="match status" value="1"/>
</dbReference>
<evidence type="ECO:0000256" key="4">
    <source>
        <dbReference type="ARBA" id="ARBA00022475"/>
    </source>
</evidence>
<reference evidence="11 12" key="1">
    <citation type="submission" date="2018-06" db="EMBL/GenBank/DDBJ databases">
        <authorList>
            <consortium name="Pathogen Informatics"/>
            <person name="Doyle S."/>
        </authorList>
    </citation>
    <scope>NUCLEOTIDE SEQUENCE [LARGE SCALE GENOMIC DNA]</scope>
    <source>
        <strain evidence="11 12">NCTC12475</strain>
    </source>
</reference>
<organism evidence="11 12">
    <name type="scientific">Campylobacter sputorum subsp. sputorum</name>
    <dbReference type="NCBI Taxonomy" id="32024"/>
    <lineage>
        <taxon>Bacteria</taxon>
        <taxon>Pseudomonadati</taxon>
        <taxon>Campylobacterota</taxon>
        <taxon>Epsilonproteobacteria</taxon>
        <taxon>Campylobacterales</taxon>
        <taxon>Campylobacteraceae</taxon>
        <taxon>Campylobacter</taxon>
    </lineage>
</organism>
<name>A0A381DJD6_9BACT</name>
<dbReference type="InterPro" id="IPR013525">
    <property type="entry name" value="ABC2_TM"/>
</dbReference>
<dbReference type="AlphaFoldDB" id="A0A381DJD6"/>
<feature type="transmembrane region" description="Helical" evidence="9">
    <location>
        <begin position="140"/>
        <end position="166"/>
    </location>
</feature>
<evidence type="ECO:0000256" key="7">
    <source>
        <dbReference type="ARBA" id="ARBA00023047"/>
    </source>
</evidence>
<keyword evidence="4 9" id="KW-1003">Cell membrane</keyword>
<evidence type="ECO:0000256" key="5">
    <source>
        <dbReference type="ARBA" id="ARBA00022692"/>
    </source>
</evidence>
<dbReference type="EMBL" id="UFVD01000001">
    <property type="protein sequence ID" value="SUX10789.1"/>
    <property type="molecule type" value="Genomic_DNA"/>
</dbReference>
<accession>A0A381DJD6</accession>
<gene>
    <name evidence="11" type="primary">kpsM</name>
    <name evidence="11" type="ORF">NCTC12475_01000</name>
</gene>
<dbReference type="RefSeq" id="WP_033916757.1">
    <property type="nucleotide sequence ID" value="NZ_JMTI01000035.1"/>
</dbReference>
<keyword evidence="3 9" id="KW-0813">Transport</keyword>
<evidence type="ECO:0000256" key="3">
    <source>
        <dbReference type="ARBA" id="ARBA00022448"/>
    </source>
</evidence>
<keyword evidence="5 9" id="KW-0812">Transmembrane</keyword>
<dbReference type="OrthoDB" id="9786910at2"/>
<keyword evidence="7" id="KW-0625">Polysaccharide transport</keyword>
<evidence type="ECO:0000256" key="6">
    <source>
        <dbReference type="ARBA" id="ARBA00022989"/>
    </source>
</evidence>
<evidence type="ECO:0000313" key="11">
    <source>
        <dbReference type="EMBL" id="SUX10789.1"/>
    </source>
</evidence>
<feature type="transmembrane region" description="Helical" evidence="9">
    <location>
        <begin position="66"/>
        <end position="85"/>
    </location>
</feature>
<evidence type="ECO:0000259" key="10">
    <source>
        <dbReference type="PROSITE" id="PS51012"/>
    </source>
</evidence>
<dbReference type="Proteomes" id="UP000254920">
    <property type="component" value="Unassembled WGS sequence"/>
</dbReference>
<dbReference type="PROSITE" id="PS51012">
    <property type="entry name" value="ABC_TM2"/>
    <property type="match status" value="1"/>
</dbReference>
<dbReference type="InterPro" id="IPR047817">
    <property type="entry name" value="ABC2_TM_bact-type"/>
</dbReference>
<feature type="transmembrane region" description="Helical" evidence="9">
    <location>
        <begin position="106"/>
        <end position="134"/>
    </location>
</feature>
<keyword evidence="7" id="KW-0762">Sugar transport</keyword>
<feature type="transmembrane region" description="Helical" evidence="9">
    <location>
        <begin position="232"/>
        <end position="251"/>
    </location>
</feature>
<dbReference type="GO" id="GO:0005886">
    <property type="term" value="C:plasma membrane"/>
    <property type="evidence" value="ECO:0007669"/>
    <property type="project" value="UniProtKB-SubCell"/>
</dbReference>
<evidence type="ECO:0000256" key="1">
    <source>
        <dbReference type="ARBA" id="ARBA00004651"/>
    </source>
</evidence>
<feature type="domain" description="ABC transmembrane type-2" evidence="10">
    <location>
        <begin position="29"/>
        <end position="253"/>
    </location>
</feature>
<comment type="subcellular location">
    <subcellularLocation>
        <location evidence="1 9">Cell membrane</location>
        <topology evidence="1 9">Multi-pass membrane protein</topology>
    </subcellularLocation>
</comment>
<dbReference type="Pfam" id="PF01061">
    <property type="entry name" value="ABC2_membrane"/>
    <property type="match status" value="1"/>
</dbReference>
<dbReference type="STRING" id="32024.GCA_000788295_01754"/>
<evidence type="ECO:0000313" key="12">
    <source>
        <dbReference type="Proteomes" id="UP000254920"/>
    </source>
</evidence>
<keyword evidence="8 9" id="KW-0472">Membrane</keyword>
<evidence type="ECO:0000256" key="8">
    <source>
        <dbReference type="ARBA" id="ARBA00023136"/>
    </source>
</evidence>
<evidence type="ECO:0000256" key="2">
    <source>
        <dbReference type="ARBA" id="ARBA00007783"/>
    </source>
</evidence>
<dbReference type="GO" id="GO:0015920">
    <property type="term" value="P:lipopolysaccharide transport"/>
    <property type="evidence" value="ECO:0007669"/>
    <property type="project" value="TreeGrafter"/>
</dbReference>
<keyword evidence="6 9" id="KW-1133">Transmembrane helix</keyword>
<sequence>MIKDIFKYKFFIINSIKTEFKTRYARSKVGLFWAILHPLAQVLIYAVILSSVLSNKLPGINNKYSYAIYLMSGMLCWSLFNEIFARSVNVFVDNANIIKKMPFPKIVLILNVIISSLVNNFLLFISIVFVFSFLGHFLGFTLLILPFFVLLTIILASSFGLIFGILNVFLRDIWQFISIALQFLFWLTPIVYMIKIIPQKIEIILYLNPLLHIVNGYHDILVYNKLPNILPLLYPLGLSVFGIFLAYNLYIRANKDMADIL</sequence>